<accession>A0A8H7QKC7</accession>
<dbReference type="OrthoDB" id="2287234at2759"/>
<evidence type="ECO:0000256" key="1">
    <source>
        <dbReference type="SAM" id="MobiDB-lite"/>
    </source>
</evidence>
<feature type="compositionally biased region" description="Basic residues" evidence="1">
    <location>
        <begin position="487"/>
        <end position="496"/>
    </location>
</feature>
<sequence>MVERINLTDSWQTELERMSLHDTLSRESSENDHHSFQHRLVDQRDDKKDALYPNYDSPVTLRYRDSVSSNASSSLSRNSTISSTETRYFSAAGSPSITNAHSPHLRLTTTWNSEHPHKSIPTPLSIATPRLETPNSLSPINLQFSPQNITPPIDSYQQKQHVLTRYSSVIDPNGCFVPSKPLPFIQKNDITKYHYVIPTFAMAGQSQAEIMKLLFNHNDNQPFASKEEYERTIPWHIDRNSSLITLSQYASLGQDNPVSRNYLLGLGQRLGITTILVIVSIEVIGTVYPLLNNLLKAMEINTNSKNLIQADQPSWWSRVVLVINQQHGVSDQTAYAQRKAVLVDEMPRIQERYRLSQPLSTLFLSTQVYDQIKNTEEGVHYKLCCQRILWQMMEKHMLTGRWCSELLTHQNRLDSNSNNSNTSLLNVLNEDDESSSSSDEAIFQTVIDYVDGKIKKPEKKKKHKKKTVQLNSHNNGETKALSSLQRRSTRRQTQKLHCHDGDDGSVLPLPIRHHLN</sequence>
<feature type="region of interest" description="Disordered" evidence="1">
    <location>
        <begin position="22"/>
        <end position="50"/>
    </location>
</feature>
<gene>
    <name evidence="2" type="ORF">INT46_009955</name>
</gene>
<organism evidence="2 3">
    <name type="scientific">Mucor plumbeus</name>
    <dbReference type="NCBI Taxonomy" id="97098"/>
    <lineage>
        <taxon>Eukaryota</taxon>
        <taxon>Fungi</taxon>
        <taxon>Fungi incertae sedis</taxon>
        <taxon>Mucoromycota</taxon>
        <taxon>Mucoromycotina</taxon>
        <taxon>Mucoromycetes</taxon>
        <taxon>Mucorales</taxon>
        <taxon>Mucorineae</taxon>
        <taxon>Mucoraceae</taxon>
        <taxon>Mucor</taxon>
    </lineage>
</organism>
<feature type="region of interest" description="Disordered" evidence="1">
    <location>
        <begin position="456"/>
        <end position="516"/>
    </location>
</feature>
<comment type="caution">
    <text evidence="2">The sequence shown here is derived from an EMBL/GenBank/DDBJ whole genome shotgun (WGS) entry which is preliminary data.</text>
</comment>
<feature type="compositionally biased region" description="Polar residues" evidence="1">
    <location>
        <begin position="468"/>
        <end position="477"/>
    </location>
</feature>
<proteinExistence type="predicted"/>
<protein>
    <submittedName>
        <fullName evidence="2">Uncharacterized protein</fullName>
    </submittedName>
</protein>
<keyword evidence="3" id="KW-1185">Reference proteome</keyword>
<name>A0A8H7QKC7_9FUNG</name>
<dbReference type="EMBL" id="JAEPRC010000619">
    <property type="protein sequence ID" value="KAG2193932.1"/>
    <property type="molecule type" value="Genomic_DNA"/>
</dbReference>
<dbReference type="AlphaFoldDB" id="A0A8H7QKC7"/>
<evidence type="ECO:0000313" key="2">
    <source>
        <dbReference type="EMBL" id="KAG2193932.1"/>
    </source>
</evidence>
<evidence type="ECO:0000313" key="3">
    <source>
        <dbReference type="Proteomes" id="UP000650833"/>
    </source>
</evidence>
<reference evidence="2" key="1">
    <citation type="submission" date="2020-12" db="EMBL/GenBank/DDBJ databases">
        <title>Metabolic potential, ecology and presence of endohyphal bacteria is reflected in genomic diversity of Mucoromycotina.</title>
        <authorList>
            <person name="Muszewska A."/>
            <person name="Okrasinska A."/>
            <person name="Steczkiewicz K."/>
            <person name="Drgas O."/>
            <person name="Orlowska M."/>
            <person name="Perlinska-Lenart U."/>
            <person name="Aleksandrzak-Piekarczyk T."/>
            <person name="Szatraj K."/>
            <person name="Zielenkiewicz U."/>
            <person name="Pilsyk S."/>
            <person name="Malc E."/>
            <person name="Mieczkowski P."/>
            <person name="Kruszewska J.S."/>
            <person name="Biernat P."/>
            <person name="Pawlowska J."/>
        </authorList>
    </citation>
    <scope>NUCLEOTIDE SEQUENCE</scope>
    <source>
        <strain evidence="2">CBS 226.32</strain>
    </source>
</reference>
<dbReference type="Proteomes" id="UP000650833">
    <property type="component" value="Unassembled WGS sequence"/>
</dbReference>
<feature type="compositionally biased region" description="Basic residues" evidence="1">
    <location>
        <begin position="456"/>
        <end position="467"/>
    </location>
</feature>